<sequence length="184" mass="19744">MIAQRVGVSAARRAVAAPSTFFTTQAPRLALSTSQIRPVGTAKLTPAEGQSILAAQRLQRPTSPHLTAYRMDQTWFGASIWTRFTGGGLSAALYVYLGAYVAAPLLGWHIESATVAAAFGALPLAVKGGIKFLVAWPFMFHCINGVRHLTYDLGLGFAKKQIAQYGWIVWGSSLVAGLYTAFLL</sequence>
<dbReference type="GO" id="GO:0006099">
    <property type="term" value="P:tricarboxylic acid cycle"/>
    <property type="evidence" value="ECO:0007669"/>
    <property type="project" value="InterPro"/>
</dbReference>
<dbReference type="GO" id="GO:0006121">
    <property type="term" value="P:mitochondrial electron transport, succinate to ubiquinone"/>
    <property type="evidence" value="ECO:0007669"/>
    <property type="project" value="TreeGrafter"/>
</dbReference>
<dbReference type="EMBL" id="JAEMWZ010000279">
    <property type="protein sequence ID" value="KAG7128000.1"/>
    <property type="molecule type" value="Genomic_DNA"/>
</dbReference>
<evidence type="ECO:0000256" key="7">
    <source>
        <dbReference type="ARBA" id="ARBA00023136"/>
    </source>
</evidence>
<proteinExistence type="predicted"/>
<dbReference type="GO" id="GO:0009055">
    <property type="term" value="F:electron transfer activity"/>
    <property type="evidence" value="ECO:0007669"/>
    <property type="project" value="InterPro"/>
</dbReference>
<dbReference type="Gene3D" id="1.20.1300.10">
    <property type="entry name" value="Fumarate reductase/succinate dehydrogenase, transmembrane subunit"/>
    <property type="match status" value="1"/>
</dbReference>
<reference evidence="11" key="2">
    <citation type="journal article" date="2021" name="Mol. Plant Pathol.">
        <title>A 20-kb lineage-specific genomic region tames virulence in pathogenic amphidiploid Verticillium longisporum.</title>
        <authorList>
            <person name="Harting R."/>
            <person name="Starke J."/>
            <person name="Kusch H."/>
            <person name="Poggeler S."/>
            <person name="Maurus I."/>
            <person name="Schluter R."/>
            <person name="Landesfeind M."/>
            <person name="Bulla I."/>
            <person name="Nowrousian M."/>
            <person name="de Jonge R."/>
            <person name="Stahlhut G."/>
            <person name="Hoff K.J."/>
            <person name="Asshauer K.P."/>
            <person name="Thurmer A."/>
            <person name="Stanke M."/>
            <person name="Daniel R."/>
            <person name="Morgenstern B."/>
            <person name="Thomma B.P.H.J."/>
            <person name="Kronstad J.W."/>
            <person name="Braus-Stromeyer S.A."/>
            <person name="Braus G.H."/>
        </authorList>
    </citation>
    <scope>NUCLEOTIDE SEQUENCE</scope>
    <source>
        <strain evidence="11">Vl32</strain>
    </source>
</reference>
<dbReference type="InterPro" id="IPR014314">
    <property type="entry name" value="Succ_DH_cytb556"/>
</dbReference>
<evidence type="ECO:0000313" key="10">
    <source>
        <dbReference type="EMBL" id="CRK43895.1"/>
    </source>
</evidence>
<dbReference type="PANTHER" id="PTHR10978">
    <property type="entry name" value="SUCCINATE DEHYDROGENASE CYTOCHROME B560 SUBUNIT"/>
    <property type="match status" value="1"/>
</dbReference>
<dbReference type="PANTHER" id="PTHR10978:SF5">
    <property type="entry name" value="SUCCINATE DEHYDROGENASE CYTOCHROME B560 SUBUNIT, MITOCHONDRIAL"/>
    <property type="match status" value="1"/>
</dbReference>
<evidence type="ECO:0000313" key="13">
    <source>
        <dbReference type="Proteomes" id="UP000045706"/>
    </source>
</evidence>
<dbReference type="Proteomes" id="UP000045706">
    <property type="component" value="Unassembled WGS sequence"/>
</dbReference>
<keyword evidence="2" id="KW-0349">Heme</keyword>
<dbReference type="PROSITE" id="PS01001">
    <property type="entry name" value="SDH_CYT_2"/>
    <property type="match status" value="1"/>
</dbReference>
<accession>A0A0G4KCM6</accession>
<gene>
    <name evidence="9" type="ORF">BN1708_000163</name>
    <name evidence="10" type="ORF">BN1723_005880</name>
    <name evidence="11" type="ORF">HYQ45_012201</name>
</gene>
<keyword evidence="12" id="KW-1185">Reference proteome</keyword>
<dbReference type="Proteomes" id="UP000044602">
    <property type="component" value="Unassembled WGS sequence"/>
</dbReference>
<evidence type="ECO:0000256" key="5">
    <source>
        <dbReference type="ARBA" id="ARBA00022989"/>
    </source>
</evidence>
<protein>
    <submittedName>
        <fullName evidence="11">Succinate dehydrogenase cytochrome B subunit like protein</fullName>
    </submittedName>
</protein>
<dbReference type="GO" id="GO:0016020">
    <property type="term" value="C:membrane"/>
    <property type="evidence" value="ECO:0007669"/>
    <property type="project" value="UniProtKB-SubCell"/>
</dbReference>
<comment type="subcellular location">
    <subcellularLocation>
        <location evidence="1">Membrane</location>
        <topology evidence="1">Multi-pass membrane protein</topology>
    </subcellularLocation>
</comment>
<dbReference type="NCBIfam" id="TIGR02970">
    <property type="entry name" value="succ_dehyd_cytB"/>
    <property type="match status" value="1"/>
</dbReference>
<name>A0A0G4KCM6_VERLO</name>
<keyword evidence="4" id="KW-0479">Metal-binding</keyword>
<dbReference type="Pfam" id="PF01127">
    <property type="entry name" value="Sdh_cyt"/>
    <property type="match status" value="1"/>
</dbReference>
<evidence type="ECO:0000313" key="11">
    <source>
        <dbReference type="EMBL" id="KAG7128000.1"/>
    </source>
</evidence>
<reference evidence="12 13" key="1">
    <citation type="submission" date="2015-05" db="EMBL/GenBank/DDBJ databases">
        <authorList>
            <person name="Fogelqvist Johan"/>
        </authorList>
    </citation>
    <scope>NUCLEOTIDE SEQUENCE [LARGE SCALE GENOMIC DNA]</scope>
    <source>
        <strain evidence="9">VL1</strain>
        <strain evidence="10">VL2</strain>
    </source>
</reference>
<keyword evidence="3 8" id="KW-0812">Transmembrane</keyword>
<dbReference type="InterPro" id="IPR034804">
    <property type="entry name" value="SQR/QFR_C/D"/>
</dbReference>
<dbReference type="AlphaFoldDB" id="A0A0G4KCM6"/>
<dbReference type="EMBL" id="CVQI01033717">
    <property type="protein sequence ID" value="CRK43895.1"/>
    <property type="molecule type" value="Genomic_DNA"/>
</dbReference>
<evidence type="ECO:0000256" key="3">
    <source>
        <dbReference type="ARBA" id="ARBA00022692"/>
    </source>
</evidence>
<evidence type="ECO:0000256" key="2">
    <source>
        <dbReference type="ARBA" id="ARBA00022617"/>
    </source>
</evidence>
<keyword evidence="6" id="KW-0408">Iron</keyword>
<dbReference type="Proteomes" id="UP000689129">
    <property type="component" value="Unassembled WGS sequence"/>
</dbReference>
<keyword evidence="5 8" id="KW-1133">Transmembrane helix</keyword>
<dbReference type="GO" id="GO:0046872">
    <property type="term" value="F:metal ion binding"/>
    <property type="evidence" value="ECO:0007669"/>
    <property type="project" value="UniProtKB-KW"/>
</dbReference>
<evidence type="ECO:0000256" key="1">
    <source>
        <dbReference type="ARBA" id="ARBA00004141"/>
    </source>
</evidence>
<dbReference type="InterPro" id="IPR018495">
    <property type="entry name" value="Succ_DH_cyt_bsu_CS"/>
</dbReference>
<feature type="transmembrane region" description="Helical" evidence="8">
    <location>
        <begin position="80"/>
        <end position="102"/>
    </location>
</feature>
<organism evidence="9 12">
    <name type="scientific">Verticillium longisporum</name>
    <name type="common">Verticillium dahliae var. longisporum</name>
    <dbReference type="NCBI Taxonomy" id="100787"/>
    <lineage>
        <taxon>Eukaryota</taxon>
        <taxon>Fungi</taxon>
        <taxon>Dikarya</taxon>
        <taxon>Ascomycota</taxon>
        <taxon>Pezizomycotina</taxon>
        <taxon>Sordariomycetes</taxon>
        <taxon>Hypocreomycetidae</taxon>
        <taxon>Glomerellales</taxon>
        <taxon>Plectosphaerellaceae</taxon>
        <taxon>Verticillium</taxon>
    </lineage>
</organism>
<dbReference type="SMR" id="A0A0G4KCM6"/>
<dbReference type="InterPro" id="IPR000701">
    <property type="entry name" value="SuccDH_FuR_B_TM-su"/>
</dbReference>
<evidence type="ECO:0000313" key="12">
    <source>
        <dbReference type="Proteomes" id="UP000044602"/>
    </source>
</evidence>
<feature type="transmembrane region" description="Helical" evidence="8">
    <location>
        <begin position="162"/>
        <end position="182"/>
    </location>
</feature>
<dbReference type="OrthoDB" id="588261at2759"/>
<evidence type="ECO:0000256" key="6">
    <source>
        <dbReference type="ARBA" id="ARBA00023004"/>
    </source>
</evidence>
<dbReference type="GO" id="GO:0005739">
    <property type="term" value="C:mitochondrion"/>
    <property type="evidence" value="ECO:0007669"/>
    <property type="project" value="GOC"/>
</dbReference>
<evidence type="ECO:0000256" key="8">
    <source>
        <dbReference type="SAM" id="Phobius"/>
    </source>
</evidence>
<dbReference type="SUPFAM" id="SSF81343">
    <property type="entry name" value="Fumarate reductase respiratory complex transmembrane subunits"/>
    <property type="match status" value="1"/>
</dbReference>
<evidence type="ECO:0000256" key="4">
    <source>
        <dbReference type="ARBA" id="ARBA00022723"/>
    </source>
</evidence>
<evidence type="ECO:0000313" key="9">
    <source>
        <dbReference type="EMBL" id="CRJ80108.1"/>
    </source>
</evidence>
<keyword evidence="7 8" id="KW-0472">Membrane</keyword>
<dbReference type="CDD" id="cd03499">
    <property type="entry name" value="SQR_TypeC_SdhC"/>
    <property type="match status" value="1"/>
</dbReference>
<dbReference type="EMBL" id="CVQH01000001">
    <property type="protein sequence ID" value="CRJ80108.1"/>
    <property type="molecule type" value="Genomic_DNA"/>
</dbReference>
<dbReference type="STRING" id="100787.A0A0G4KCM6"/>